<dbReference type="PANTHER" id="PTHR17901">
    <property type="entry name" value="MAGNESIUM-DEPENDENT PHOSPHATASE 1 MDP1"/>
    <property type="match status" value="1"/>
</dbReference>
<dbReference type="Pfam" id="PF12689">
    <property type="entry name" value="Acid_PPase"/>
    <property type="match status" value="1"/>
</dbReference>
<feature type="compositionally biased region" description="Polar residues" evidence="1">
    <location>
        <begin position="86"/>
        <end position="96"/>
    </location>
</feature>
<organism evidence="2 3">
    <name type="scientific">Cyclotella cryptica</name>
    <dbReference type="NCBI Taxonomy" id="29204"/>
    <lineage>
        <taxon>Eukaryota</taxon>
        <taxon>Sar</taxon>
        <taxon>Stramenopiles</taxon>
        <taxon>Ochrophyta</taxon>
        <taxon>Bacillariophyta</taxon>
        <taxon>Coscinodiscophyceae</taxon>
        <taxon>Thalassiosirophycidae</taxon>
        <taxon>Stephanodiscales</taxon>
        <taxon>Stephanodiscaceae</taxon>
        <taxon>Cyclotella</taxon>
    </lineage>
</organism>
<dbReference type="InterPro" id="IPR023214">
    <property type="entry name" value="HAD_sf"/>
</dbReference>
<dbReference type="InterPro" id="IPR010036">
    <property type="entry name" value="MDP_1_eu_arc"/>
</dbReference>
<evidence type="ECO:0008006" key="4">
    <source>
        <dbReference type="Google" id="ProtNLM"/>
    </source>
</evidence>
<feature type="region of interest" description="Disordered" evidence="1">
    <location>
        <begin position="85"/>
        <end position="109"/>
    </location>
</feature>
<keyword evidence="3" id="KW-1185">Reference proteome</keyword>
<dbReference type="AlphaFoldDB" id="A0ABD3P7X1"/>
<evidence type="ECO:0000256" key="1">
    <source>
        <dbReference type="SAM" id="MobiDB-lite"/>
    </source>
</evidence>
<reference evidence="2 3" key="1">
    <citation type="journal article" date="2020" name="G3 (Bethesda)">
        <title>Improved Reference Genome for Cyclotella cryptica CCMP332, a Model for Cell Wall Morphogenesis, Salinity Adaptation, and Lipid Production in Diatoms (Bacillariophyta).</title>
        <authorList>
            <person name="Roberts W.R."/>
            <person name="Downey K.M."/>
            <person name="Ruck E.C."/>
            <person name="Traller J.C."/>
            <person name="Alverson A.J."/>
        </authorList>
    </citation>
    <scope>NUCLEOTIDE SEQUENCE [LARGE SCALE GENOMIC DNA]</scope>
    <source>
        <strain evidence="2 3">CCMP332</strain>
    </source>
</reference>
<proteinExistence type="predicted"/>
<name>A0ABD3P7X1_9STRA</name>
<evidence type="ECO:0000313" key="2">
    <source>
        <dbReference type="EMBL" id="KAL3784123.1"/>
    </source>
</evidence>
<dbReference type="EMBL" id="JABMIG020000242">
    <property type="protein sequence ID" value="KAL3784123.1"/>
    <property type="molecule type" value="Genomic_DNA"/>
</dbReference>
<evidence type="ECO:0000313" key="3">
    <source>
        <dbReference type="Proteomes" id="UP001516023"/>
    </source>
</evidence>
<gene>
    <name evidence="2" type="ORF">HJC23_005781</name>
</gene>
<accession>A0ABD3P7X1</accession>
<sequence length="317" mass="35090">MQLGDMPMTDEFVSSASVQSIPRFSLVSSTAPTSLTTTASINNTLLGSFPLEHIMLISLRCIRTALLFTAASAFPSTIITRHPLSTPHSSSFARQTMTRHHSSSNPSGSGPFPELCVFDLDACFWDQEMYTLSHIPQETNVVRGDLMGRGEGVVGVMSGRERISLHKGSLLALQAHYHGEYPGMKVCFASSADTPLAEKIGRAALKLLEVVPGTTVWDLVVNRDWNGVDVNQIGRQPPLSANKSATHFPILREVTKIRYDRMLFFDDCIWGDHCGQVERACRESDSGRGVVTVRTPYGLREEEWREGLVKYAKLFQE</sequence>
<comment type="caution">
    <text evidence="2">The sequence shown here is derived from an EMBL/GenBank/DDBJ whole genome shotgun (WGS) entry which is preliminary data.</text>
</comment>
<dbReference type="PANTHER" id="PTHR17901:SF14">
    <property type="entry name" value="MAGNESIUM-DEPENDENT PHOSPHATASE 1"/>
    <property type="match status" value="1"/>
</dbReference>
<dbReference type="Proteomes" id="UP001516023">
    <property type="component" value="Unassembled WGS sequence"/>
</dbReference>
<protein>
    <recommendedName>
        <fullName evidence="4">Magnesium-dependent phosphatase-1</fullName>
    </recommendedName>
</protein>
<dbReference type="Gene3D" id="3.40.50.1000">
    <property type="entry name" value="HAD superfamily/HAD-like"/>
    <property type="match status" value="1"/>
</dbReference>